<dbReference type="NCBIfam" id="TIGR01297">
    <property type="entry name" value="CDF"/>
    <property type="match status" value="1"/>
</dbReference>
<feature type="transmembrane region" description="Helical" evidence="10">
    <location>
        <begin position="48"/>
        <end position="75"/>
    </location>
</feature>
<dbReference type="InterPro" id="IPR027470">
    <property type="entry name" value="Cation_efflux_CTD"/>
</dbReference>
<evidence type="ECO:0000259" key="12">
    <source>
        <dbReference type="Pfam" id="PF16916"/>
    </source>
</evidence>
<comment type="subcellular location">
    <subcellularLocation>
        <location evidence="1">Membrane</location>
        <topology evidence="1">Multi-pass membrane protein</topology>
    </subcellularLocation>
</comment>
<evidence type="ECO:0000313" key="13">
    <source>
        <dbReference type="EnsemblMetazoa" id="G4920.11:cds"/>
    </source>
</evidence>
<keyword evidence="3" id="KW-0813">Transport</keyword>
<evidence type="ECO:0000256" key="9">
    <source>
        <dbReference type="SAM" id="MobiDB-lite"/>
    </source>
</evidence>
<evidence type="ECO:0000256" key="3">
    <source>
        <dbReference type="ARBA" id="ARBA00022448"/>
    </source>
</evidence>
<evidence type="ECO:0000256" key="4">
    <source>
        <dbReference type="ARBA" id="ARBA00022692"/>
    </source>
</evidence>
<dbReference type="GO" id="GO:0005886">
    <property type="term" value="C:plasma membrane"/>
    <property type="evidence" value="ECO:0007669"/>
    <property type="project" value="TreeGrafter"/>
</dbReference>
<feature type="region of interest" description="Disordered" evidence="9">
    <location>
        <begin position="172"/>
        <end position="207"/>
    </location>
</feature>
<dbReference type="GO" id="GO:0005385">
    <property type="term" value="F:zinc ion transmembrane transporter activity"/>
    <property type="evidence" value="ECO:0007669"/>
    <property type="project" value="TreeGrafter"/>
</dbReference>
<evidence type="ECO:0000256" key="7">
    <source>
        <dbReference type="ARBA" id="ARBA00023065"/>
    </source>
</evidence>
<dbReference type="PANTHER" id="PTHR11562:SF17">
    <property type="entry name" value="RE54080P-RELATED"/>
    <property type="match status" value="1"/>
</dbReference>
<feature type="region of interest" description="Disordered" evidence="9">
    <location>
        <begin position="1"/>
        <end position="32"/>
    </location>
</feature>
<feature type="domain" description="Cation efflux protein transmembrane" evidence="11">
    <location>
        <begin position="48"/>
        <end position="308"/>
    </location>
</feature>
<evidence type="ECO:0000256" key="2">
    <source>
        <dbReference type="ARBA" id="ARBA00008873"/>
    </source>
</evidence>
<feature type="transmembrane region" description="Helical" evidence="10">
    <location>
        <begin position="250"/>
        <end position="273"/>
    </location>
</feature>
<name>A0A8W8NE17_MAGGI</name>
<keyword evidence="7" id="KW-0406">Ion transport</keyword>
<evidence type="ECO:0008006" key="15">
    <source>
        <dbReference type="Google" id="ProtNLM"/>
    </source>
</evidence>
<dbReference type="PANTHER" id="PTHR11562">
    <property type="entry name" value="CATION EFFLUX PROTEIN/ ZINC TRANSPORTER"/>
    <property type="match status" value="1"/>
</dbReference>
<evidence type="ECO:0000259" key="11">
    <source>
        <dbReference type="Pfam" id="PF01545"/>
    </source>
</evidence>
<dbReference type="Gene3D" id="1.20.1510.10">
    <property type="entry name" value="Cation efflux protein transmembrane domain"/>
    <property type="match status" value="1"/>
</dbReference>
<feature type="compositionally biased region" description="Basic and acidic residues" evidence="9">
    <location>
        <begin position="10"/>
        <end position="32"/>
    </location>
</feature>
<dbReference type="InterPro" id="IPR036837">
    <property type="entry name" value="Cation_efflux_CTD_sf"/>
</dbReference>
<keyword evidence="14" id="KW-1185">Reference proteome</keyword>
<evidence type="ECO:0000256" key="10">
    <source>
        <dbReference type="SAM" id="Phobius"/>
    </source>
</evidence>
<dbReference type="InterPro" id="IPR058533">
    <property type="entry name" value="Cation_efflux_TM"/>
</dbReference>
<dbReference type="SUPFAM" id="SSF161111">
    <property type="entry name" value="Cation efflux protein transmembrane domain-like"/>
    <property type="match status" value="1"/>
</dbReference>
<dbReference type="GO" id="GO:0010043">
    <property type="term" value="P:response to zinc ion"/>
    <property type="evidence" value="ECO:0007669"/>
    <property type="project" value="TreeGrafter"/>
</dbReference>
<feature type="compositionally biased region" description="Polar residues" evidence="9">
    <location>
        <begin position="185"/>
        <end position="199"/>
    </location>
</feature>
<accession>A0A8W8NE17</accession>
<sequence length="402" mass="44988">MTSSDSMTLDLRRESKEGSEKSNDDPLSHHCHTEKNQDIFDKKARRQLIIASIFCSLFMVGEAVGGALAGSLAIMSDAAHLLTDFASFGISLVAMHLTVKRRTKKLSFGWYRAEIIGALVSILFLWILTGVLVYLGVERIINPDYTIDPLIMLITASVGVVINVIMGATLHQPGHHHHHSHGGSPTYTPTDSGHQSQNEDNSHETDKHLLDDKQKLVEYGAISNQNVHDVEKNDHGHSHKKEKNINVRAAFIHVLGDLVQSLGVLIAAIIIWFKPEWKIADPICTFLFSILVVFTTMHIVKDIIYVLMEGAPRTVNFIDVTQSLLEVEGVKEVHDLRMWSLSMNKIAIAVHLAVEKDRDPMDVLRISTRIVRKKFGISESVIQIEEYHPTMSECNECQDPPD</sequence>
<dbReference type="InterPro" id="IPR050681">
    <property type="entry name" value="CDF/SLC30A"/>
</dbReference>
<evidence type="ECO:0000313" key="14">
    <source>
        <dbReference type="Proteomes" id="UP000005408"/>
    </source>
</evidence>
<dbReference type="Pfam" id="PF01545">
    <property type="entry name" value="Cation_efflux"/>
    <property type="match status" value="1"/>
</dbReference>
<dbReference type="Proteomes" id="UP000005408">
    <property type="component" value="Unassembled WGS sequence"/>
</dbReference>
<evidence type="ECO:0000256" key="1">
    <source>
        <dbReference type="ARBA" id="ARBA00004141"/>
    </source>
</evidence>
<protein>
    <recommendedName>
        <fullName evidence="15">Zinc transporter 2</fullName>
    </recommendedName>
</protein>
<keyword evidence="6 10" id="KW-1133">Transmembrane helix</keyword>
<dbReference type="InterPro" id="IPR002524">
    <property type="entry name" value="Cation_efflux"/>
</dbReference>
<keyword evidence="5" id="KW-0864">Zinc transport</keyword>
<feature type="domain" description="Cation efflux protein cytoplasmic" evidence="12">
    <location>
        <begin position="315"/>
        <end position="387"/>
    </location>
</feature>
<keyword evidence="5" id="KW-0862">Zinc</keyword>
<feature type="transmembrane region" description="Helical" evidence="10">
    <location>
        <begin position="111"/>
        <end position="137"/>
    </location>
</feature>
<dbReference type="InterPro" id="IPR027469">
    <property type="entry name" value="Cation_efflux_TMD_sf"/>
</dbReference>
<organism evidence="13 14">
    <name type="scientific">Magallana gigas</name>
    <name type="common">Pacific oyster</name>
    <name type="synonym">Crassostrea gigas</name>
    <dbReference type="NCBI Taxonomy" id="29159"/>
    <lineage>
        <taxon>Eukaryota</taxon>
        <taxon>Metazoa</taxon>
        <taxon>Spiralia</taxon>
        <taxon>Lophotrochozoa</taxon>
        <taxon>Mollusca</taxon>
        <taxon>Bivalvia</taxon>
        <taxon>Autobranchia</taxon>
        <taxon>Pteriomorphia</taxon>
        <taxon>Ostreida</taxon>
        <taxon>Ostreoidea</taxon>
        <taxon>Ostreidae</taxon>
        <taxon>Magallana</taxon>
    </lineage>
</organism>
<dbReference type="SUPFAM" id="SSF160240">
    <property type="entry name" value="Cation efflux protein cytoplasmic domain-like"/>
    <property type="match status" value="1"/>
</dbReference>
<evidence type="ECO:0000256" key="5">
    <source>
        <dbReference type="ARBA" id="ARBA00022906"/>
    </source>
</evidence>
<dbReference type="OrthoDB" id="9944568at2759"/>
<evidence type="ECO:0000256" key="8">
    <source>
        <dbReference type="ARBA" id="ARBA00023136"/>
    </source>
</evidence>
<dbReference type="SMR" id="A0A8W8NE17"/>
<keyword evidence="4 10" id="KW-0812">Transmembrane</keyword>
<dbReference type="AlphaFoldDB" id="A0A8W8NE17"/>
<feature type="transmembrane region" description="Helical" evidence="10">
    <location>
        <begin position="279"/>
        <end position="300"/>
    </location>
</feature>
<dbReference type="Pfam" id="PF16916">
    <property type="entry name" value="ZT_dimer"/>
    <property type="match status" value="1"/>
</dbReference>
<dbReference type="EnsemblMetazoa" id="G4920.11">
    <property type="protein sequence ID" value="G4920.11:cds"/>
    <property type="gene ID" value="G4920"/>
</dbReference>
<evidence type="ECO:0000256" key="6">
    <source>
        <dbReference type="ARBA" id="ARBA00022989"/>
    </source>
</evidence>
<dbReference type="OMA" id="AMNILME"/>
<reference evidence="13" key="1">
    <citation type="submission" date="2022-08" db="UniProtKB">
        <authorList>
            <consortium name="EnsemblMetazoa"/>
        </authorList>
    </citation>
    <scope>IDENTIFICATION</scope>
    <source>
        <strain evidence="13">05x7-T-G4-1.051#20</strain>
    </source>
</reference>
<keyword evidence="8 10" id="KW-0472">Membrane</keyword>
<comment type="similarity">
    <text evidence="2">Belongs to the cation diffusion facilitator (CDF) transporter (TC 2.A.4) family. SLC30A subfamily.</text>
</comment>
<proteinExistence type="inferred from homology"/>
<feature type="transmembrane region" description="Helical" evidence="10">
    <location>
        <begin position="149"/>
        <end position="170"/>
    </location>
</feature>